<evidence type="ECO:0000313" key="3">
    <source>
        <dbReference type="Proteomes" id="UP000000444"/>
    </source>
</evidence>
<reference evidence="2 3" key="1">
    <citation type="journal article" date="2009" name="Appl. Environ. Microbiol.">
        <title>Genome analysis of the meat starter culture bacterium Staphylococcus carnosus TM300.</title>
        <authorList>
            <person name="Rosenstein R."/>
            <person name="Nerz C."/>
            <person name="Biswas L."/>
            <person name="Resch A."/>
            <person name="Raddatz G."/>
            <person name="Schuster S.C."/>
            <person name="Goetz F."/>
        </authorList>
    </citation>
    <scope>NUCLEOTIDE SEQUENCE [LARGE SCALE GENOMIC DNA]</scope>
    <source>
        <strain evidence="2 3">TM300</strain>
    </source>
</reference>
<protein>
    <submittedName>
        <fullName evidence="2">Glyoxalase family protein</fullName>
    </submittedName>
</protein>
<evidence type="ECO:0000259" key="1">
    <source>
        <dbReference type="Pfam" id="PF06983"/>
    </source>
</evidence>
<dbReference type="CDD" id="cd06588">
    <property type="entry name" value="PhnB_like"/>
    <property type="match status" value="1"/>
</dbReference>
<gene>
    <name evidence="2" type="ordered locus">Sca_0776</name>
</gene>
<dbReference type="PANTHER" id="PTHR33990:SF5">
    <property type="entry name" value="PHNB-LIKE DOMAIN-CONTAINING PROTEIN"/>
    <property type="match status" value="1"/>
</dbReference>
<accession>B9DPR8</accession>
<proteinExistence type="predicted"/>
<dbReference type="KEGG" id="sca:SCA_0776"/>
<dbReference type="AlphaFoldDB" id="B9DPR8"/>
<dbReference type="EMBL" id="AM295250">
    <property type="protein sequence ID" value="CAL27686.1"/>
    <property type="molecule type" value="Genomic_DNA"/>
</dbReference>
<dbReference type="InterPro" id="IPR029068">
    <property type="entry name" value="Glyas_Bleomycin-R_OHBP_Dase"/>
</dbReference>
<feature type="domain" description="PhnB-like" evidence="1">
    <location>
        <begin position="4"/>
        <end position="140"/>
    </location>
</feature>
<sequence length="150" mass="17206">MTQLYPYLAFDNTKEALKYYEEVFGATDINRLPVQREQAESFGVDPDKAEDSTMHSEFKIAGVTLFASDAFDKNKDNKITEGISLLIDYDINDEEDAKRVEALYEKVKDDSSINVDMPLADQFWGGKMGSFSDKYNVRWMLHGQDHSKQQ</sequence>
<dbReference type="GeneID" id="93795712"/>
<dbReference type="Proteomes" id="UP000000444">
    <property type="component" value="Chromosome"/>
</dbReference>
<dbReference type="SUPFAM" id="SSF54593">
    <property type="entry name" value="Glyoxalase/Bleomycin resistance protein/Dihydroxybiphenyl dioxygenase"/>
    <property type="match status" value="1"/>
</dbReference>
<dbReference type="Pfam" id="PF06983">
    <property type="entry name" value="3-dmu-9_3-mt"/>
    <property type="match status" value="1"/>
</dbReference>
<name>B9DPR8_STACT</name>
<dbReference type="OrthoDB" id="9795306at2"/>
<dbReference type="HOGENOM" id="CLU_046006_17_3_9"/>
<dbReference type="RefSeq" id="WP_015900028.1">
    <property type="nucleotide sequence ID" value="NC_012121.1"/>
</dbReference>
<dbReference type="eggNOG" id="COG2764">
    <property type="taxonomic scope" value="Bacteria"/>
</dbReference>
<dbReference type="PANTHER" id="PTHR33990">
    <property type="entry name" value="PROTEIN YJDN-RELATED"/>
    <property type="match status" value="1"/>
</dbReference>
<evidence type="ECO:0000313" key="2">
    <source>
        <dbReference type="EMBL" id="CAL27686.1"/>
    </source>
</evidence>
<organism evidence="2 3">
    <name type="scientific">Staphylococcus carnosus (strain TM300)</name>
    <dbReference type="NCBI Taxonomy" id="396513"/>
    <lineage>
        <taxon>Bacteria</taxon>
        <taxon>Bacillati</taxon>
        <taxon>Bacillota</taxon>
        <taxon>Bacilli</taxon>
        <taxon>Bacillales</taxon>
        <taxon>Staphylococcaceae</taxon>
        <taxon>Staphylococcus</taxon>
    </lineage>
</organism>
<dbReference type="Gene3D" id="3.10.180.10">
    <property type="entry name" value="2,3-Dihydroxybiphenyl 1,2-Dioxygenase, domain 1"/>
    <property type="match status" value="1"/>
</dbReference>
<dbReference type="BioCyc" id="SCAR396513:SCA_RS03925-MONOMER"/>
<keyword evidence="3" id="KW-1185">Reference proteome</keyword>
<dbReference type="InterPro" id="IPR028973">
    <property type="entry name" value="PhnB-like"/>
</dbReference>